<keyword evidence="4" id="KW-1185">Reference proteome</keyword>
<proteinExistence type="predicted"/>
<feature type="domain" description="Response regulatory" evidence="2">
    <location>
        <begin position="6"/>
        <end position="123"/>
    </location>
</feature>
<evidence type="ECO:0000256" key="1">
    <source>
        <dbReference type="PROSITE-ProRule" id="PRU00169"/>
    </source>
</evidence>
<dbReference type="EMBL" id="RJVO01000001">
    <property type="protein sequence ID" value="ROH92986.1"/>
    <property type="molecule type" value="Genomic_DNA"/>
</dbReference>
<evidence type="ECO:0000259" key="2">
    <source>
        <dbReference type="PROSITE" id="PS50110"/>
    </source>
</evidence>
<dbReference type="PANTHER" id="PTHR43384:SF13">
    <property type="entry name" value="SLR0110 PROTEIN"/>
    <property type="match status" value="1"/>
</dbReference>
<dbReference type="InterPro" id="IPR001789">
    <property type="entry name" value="Sig_transdc_resp-reg_receiver"/>
</dbReference>
<dbReference type="InterPro" id="IPR011006">
    <property type="entry name" value="CheY-like_superfamily"/>
</dbReference>
<dbReference type="Gene3D" id="3.40.50.2300">
    <property type="match status" value="1"/>
</dbReference>
<dbReference type="SUPFAM" id="SSF52172">
    <property type="entry name" value="CheY-like"/>
    <property type="match status" value="1"/>
</dbReference>
<dbReference type="InParanoid" id="A0A3N0VJR2"/>
<dbReference type="GO" id="GO:0005829">
    <property type="term" value="C:cytosol"/>
    <property type="evidence" value="ECO:0007669"/>
    <property type="project" value="TreeGrafter"/>
</dbReference>
<evidence type="ECO:0000313" key="3">
    <source>
        <dbReference type="EMBL" id="ROH92986.1"/>
    </source>
</evidence>
<dbReference type="GO" id="GO:0000160">
    <property type="term" value="P:phosphorelay signal transduction system"/>
    <property type="evidence" value="ECO:0007669"/>
    <property type="project" value="InterPro"/>
</dbReference>
<dbReference type="SUPFAM" id="SSF52540">
    <property type="entry name" value="P-loop containing nucleoside triphosphate hydrolases"/>
    <property type="match status" value="1"/>
</dbReference>
<dbReference type="InterPro" id="IPR050625">
    <property type="entry name" value="ParA/MinD_ATPase"/>
</dbReference>
<dbReference type="Proteomes" id="UP000282106">
    <property type="component" value="Unassembled WGS sequence"/>
</dbReference>
<dbReference type="GO" id="GO:0051782">
    <property type="term" value="P:negative regulation of cell division"/>
    <property type="evidence" value="ECO:0007669"/>
    <property type="project" value="TreeGrafter"/>
</dbReference>
<keyword evidence="1" id="KW-0597">Phosphoprotein</keyword>
<sequence>MSSKATAFVIADDPAYQPWLQAALGSSVECNFTRPLDTADLLGRLERAGRVDLLFCDFEDYNAAERALLVEAVVERFPELPVVGMGSSEDAATVLTAMRSGARDFFVLRRDDSKLAAQIGKLLRRAGAAAQVAVAANVGQGKLYSVIGAQPYEAIAFLSTHLALCFAERARNGERILLVDAAMPAGAGAIFLNLSPTYSLIDAVSDVHRCDQTLVDTAFTRHSSGVYLLSLPEDGIGRPTLPAEDFGRLLGVLRSLFQVVVVALDGQSGTPFLRGAVSQSDRVLVLTDQSILKSRQTKYLLRALRLEDVNLDRAGLVIDNYRRRLGLEPANLAELFDLPLLATLTTEGYNRIQAMNSGESLFSVAPKDPYCDAVRKLAGALLVGAAAPVEAGNGGLLGRLFR</sequence>
<dbReference type="GO" id="GO:0005524">
    <property type="term" value="F:ATP binding"/>
    <property type="evidence" value="ECO:0007669"/>
    <property type="project" value="TreeGrafter"/>
</dbReference>
<reference evidence="3 4" key="1">
    <citation type="submission" date="2018-10" db="EMBL/GenBank/DDBJ databases">
        <authorList>
            <person name="Chen W.-M."/>
        </authorList>
    </citation>
    <scope>NUCLEOTIDE SEQUENCE [LARGE SCALE GENOMIC DNA]</scope>
    <source>
        <strain evidence="3 4">THS-13</strain>
    </source>
</reference>
<gene>
    <name evidence="3" type="ORF">ED208_00135</name>
</gene>
<dbReference type="InterPro" id="IPR027417">
    <property type="entry name" value="P-loop_NTPase"/>
</dbReference>
<dbReference type="AlphaFoldDB" id="A0A3N0VJR2"/>
<organism evidence="3 4">
    <name type="scientific">Stagnimonas aquatica</name>
    <dbReference type="NCBI Taxonomy" id="2689987"/>
    <lineage>
        <taxon>Bacteria</taxon>
        <taxon>Pseudomonadati</taxon>
        <taxon>Pseudomonadota</taxon>
        <taxon>Gammaproteobacteria</taxon>
        <taxon>Nevskiales</taxon>
        <taxon>Nevskiaceae</taxon>
        <taxon>Stagnimonas</taxon>
    </lineage>
</organism>
<comment type="caution">
    <text evidence="3">The sequence shown here is derived from an EMBL/GenBank/DDBJ whole genome shotgun (WGS) entry which is preliminary data.</text>
</comment>
<dbReference type="InterPro" id="IPR031580">
    <property type="entry name" value="TadZ_N"/>
</dbReference>
<name>A0A3N0VJR2_9GAMM</name>
<dbReference type="RefSeq" id="WP_123209838.1">
    <property type="nucleotide sequence ID" value="NZ_RJVO01000001.1"/>
</dbReference>
<evidence type="ECO:0000313" key="4">
    <source>
        <dbReference type="Proteomes" id="UP000282106"/>
    </source>
</evidence>
<feature type="modified residue" description="4-aspartylphosphate" evidence="1">
    <location>
        <position position="57"/>
    </location>
</feature>
<accession>A0A3N0VJR2</accession>
<dbReference type="PANTHER" id="PTHR43384">
    <property type="entry name" value="SEPTUM SITE-DETERMINING PROTEIN MIND HOMOLOG, CHLOROPLASTIC-RELATED"/>
    <property type="match status" value="1"/>
</dbReference>
<dbReference type="PROSITE" id="PS50110">
    <property type="entry name" value="RESPONSE_REGULATORY"/>
    <property type="match status" value="1"/>
</dbReference>
<protein>
    <recommendedName>
        <fullName evidence="2">Response regulatory domain-containing protein</fullName>
    </recommendedName>
</protein>
<dbReference type="GO" id="GO:0016887">
    <property type="term" value="F:ATP hydrolysis activity"/>
    <property type="evidence" value="ECO:0007669"/>
    <property type="project" value="TreeGrafter"/>
</dbReference>
<dbReference type="GO" id="GO:0009898">
    <property type="term" value="C:cytoplasmic side of plasma membrane"/>
    <property type="evidence" value="ECO:0007669"/>
    <property type="project" value="TreeGrafter"/>
</dbReference>
<dbReference type="Gene3D" id="3.40.50.300">
    <property type="entry name" value="P-loop containing nucleotide triphosphate hydrolases"/>
    <property type="match status" value="1"/>
</dbReference>
<dbReference type="Pfam" id="PF16968">
    <property type="entry name" value="TadZ_N"/>
    <property type="match status" value="1"/>
</dbReference>